<protein>
    <submittedName>
        <fullName evidence="1">Heavy metal-associated isoprenylated plant protein</fullName>
    </submittedName>
</protein>
<evidence type="ECO:0000313" key="2">
    <source>
        <dbReference type="Proteomes" id="UP000554482"/>
    </source>
</evidence>
<dbReference type="OrthoDB" id="692882at2759"/>
<name>A0A7J6WZC5_THATH</name>
<dbReference type="AlphaFoldDB" id="A0A7J6WZC5"/>
<dbReference type="PANTHER" id="PTHR46371">
    <property type="entry name" value="OS04G0464100 PROTEIN"/>
    <property type="match status" value="1"/>
</dbReference>
<comment type="caution">
    <text evidence="1">The sequence shown here is derived from an EMBL/GenBank/DDBJ whole genome shotgun (WGS) entry which is preliminary data.</text>
</comment>
<reference evidence="1 2" key="1">
    <citation type="submission" date="2020-06" db="EMBL/GenBank/DDBJ databases">
        <title>Transcriptomic and genomic resources for Thalictrum thalictroides and T. hernandezii: Facilitating candidate gene discovery in an emerging model plant lineage.</title>
        <authorList>
            <person name="Arias T."/>
            <person name="Riano-Pachon D.M."/>
            <person name="Di Stilio V.S."/>
        </authorList>
    </citation>
    <scope>NUCLEOTIDE SEQUENCE [LARGE SCALE GENOMIC DNA]</scope>
    <source>
        <strain evidence="2">cv. WT478/WT964</strain>
        <tissue evidence="1">Leaves</tissue>
    </source>
</reference>
<keyword evidence="2" id="KW-1185">Reference proteome</keyword>
<evidence type="ECO:0000313" key="1">
    <source>
        <dbReference type="EMBL" id="KAF5202826.1"/>
    </source>
</evidence>
<organism evidence="1 2">
    <name type="scientific">Thalictrum thalictroides</name>
    <name type="common">Rue-anemone</name>
    <name type="synonym">Anemone thalictroides</name>
    <dbReference type="NCBI Taxonomy" id="46969"/>
    <lineage>
        <taxon>Eukaryota</taxon>
        <taxon>Viridiplantae</taxon>
        <taxon>Streptophyta</taxon>
        <taxon>Embryophyta</taxon>
        <taxon>Tracheophyta</taxon>
        <taxon>Spermatophyta</taxon>
        <taxon>Magnoliopsida</taxon>
        <taxon>Ranunculales</taxon>
        <taxon>Ranunculaceae</taxon>
        <taxon>Thalictroideae</taxon>
        <taxon>Thalictrum</taxon>
    </lineage>
</organism>
<accession>A0A7J6WZC5</accession>
<dbReference type="EMBL" id="JABWDY010007565">
    <property type="protein sequence ID" value="KAF5202826.1"/>
    <property type="molecule type" value="Genomic_DNA"/>
</dbReference>
<proteinExistence type="predicted"/>
<dbReference type="InterPro" id="IPR044296">
    <property type="entry name" value="HIPP46"/>
</dbReference>
<gene>
    <name evidence="1" type="ORF">FRX31_007587</name>
</gene>
<dbReference type="Proteomes" id="UP000554482">
    <property type="component" value="Unassembled WGS sequence"/>
</dbReference>
<dbReference type="Gene3D" id="3.30.70.100">
    <property type="match status" value="1"/>
</dbReference>
<sequence length="139" mass="15720">MTKQKVMIKVAMNNGKSRTKAMKIAVSTPGVLSAKLYGDSLNIIVITGVGVDTTNLTILLRKKVGFTEVISVQSIGNKEDAEEEQEEWKEITHYRNRNEQSSIGWTTPYHQNGYDYGTPQVYYAMPRQDHNQDHLCTIL</sequence>